<gene>
    <name evidence="1" type="primary">A04g501220.1_BraROA</name>
    <name evidence="1" type="ORF">IGI04_014557</name>
</gene>
<organism evidence="1 2">
    <name type="scientific">Brassica rapa subsp. trilocularis</name>
    <dbReference type="NCBI Taxonomy" id="1813537"/>
    <lineage>
        <taxon>Eukaryota</taxon>
        <taxon>Viridiplantae</taxon>
        <taxon>Streptophyta</taxon>
        <taxon>Embryophyta</taxon>
        <taxon>Tracheophyta</taxon>
        <taxon>Spermatophyta</taxon>
        <taxon>Magnoliopsida</taxon>
        <taxon>eudicotyledons</taxon>
        <taxon>Gunneridae</taxon>
        <taxon>Pentapetalae</taxon>
        <taxon>rosids</taxon>
        <taxon>malvids</taxon>
        <taxon>Brassicales</taxon>
        <taxon>Brassicaceae</taxon>
        <taxon>Brassiceae</taxon>
        <taxon>Brassica</taxon>
    </lineage>
</organism>
<sequence length="94" mass="10557">MREARPVPRRAITVESRPINPDQSLLNAAVFVESFTALLTCEGKPNGENSSLLLADLKGGRCRNTVEVRLLKFWEDRNVKKRGELMGVDMLIFA</sequence>
<name>A0ABQ7MN85_BRACM</name>
<dbReference type="Proteomes" id="UP000823674">
    <property type="component" value="Chromosome A04"/>
</dbReference>
<keyword evidence="2" id="KW-1185">Reference proteome</keyword>
<comment type="caution">
    <text evidence="1">The sequence shown here is derived from an EMBL/GenBank/DDBJ whole genome shotgun (WGS) entry which is preliminary data.</text>
</comment>
<protein>
    <submittedName>
        <fullName evidence="1">Uncharacterized protein</fullName>
    </submittedName>
</protein>
<proteinExistence type="predicted"/>
<evidence type="ECO:0000313" key="1">
    <source>
        <dbReference type="EMBL" id="KAG5399950.1"/>
    </source>
</evidence>
<accession>A0ABQ7MN85</accession>
<dbReference type="EMBL" id="JADBGQ010000004">
    <property type="protein sequence ID" value="KAG5399950.1"/>
    <property type="molecule type" value="Genomic_DNA"/>
</dbReference>
<evidence type="ECO:0000313" key="2">
    <source>
        <dbReference type="Proteomes" id="UP000823674"/>
    </source>
</evidence>
<reference evidence="1 2" key="1">
    <citation type="submission" date="2021-03" db="EMBL/GenBank/DDBJ databases">
        <authorList>
            <person name="King G.J."/>
            <person name="Bancroft I."/>
            <person name="Baten A."/>
            <person name="Bloomfield J."/>
            <person name="Borpatragohain P."/>
            <person name="He Z."/>
            <person name="Irish N."/>
            <person name="Irwin J."/>
            <person name="Liu K."/>
            <person name="Mauleon R.P."/>
            <person name="Moore J."/>
            <person name="Morris R."/>
            <person name="Ostergaard L."/>
            <person name="Wang B."/>
            <person name="Wells R."/>
        </authorList>
    </citation>
    <scope>NUCLEOTIDE SEQUENCE [LARGE SCALE GENOMIC DNA]</scope>
    <source>
        <strain evidence="1">R-o-18</strain>
        <tissue evidence="1">Leaf</tissue>
    </source>
</reference>